<dbReference type="Proteomes" id="UP000215059">
    <property type="component" value="Unassembled WGS sequence"/>
</dbReference>
<gene>
    <name evidence="2" type="ORF">CGZ90_08340</name>
</gene>
<dbReference type="RefSeq" id="WP_094251933.1">
    <property type="nucleotide sequence ID" value="NZ_JBHLXL010000001.1"/>
</dbReference>
<dbReference type="InterPro" id="IPR010359">
    <property type="entry name" value="IrrE_HExxH"/>
</dbReference>
<dbReference type="AlphaFoldDB" id="A0A235F9A6"/>
<comment type="caution">
    <text evidence="2">The sequence shown here is derived from an EMBL/GenBank/DDBJ whole genome shotgun (WGS) entry which is preliminary data.</text>
</comment>
<dbReference type="Pfam" id="PF06114">
    <property type="entry name" value="Peptidase_M78"/>
    <property type="match status" value="1"/>
</dbReference>
<dbReference type="EMBL" id="NOII01000002">
    <property type="protein sequence ID" value="OYD57900.1"/>
    <property type="molecule type" value="Genomic_DNA"/>
</dbReference>
<name>A0A235F9A6_9BACL</name>
<protein>
    <recommendedName>
        <fullName evidence="1">IrrE N-terminal-like domain-containing protein</fullName>
    </recommendedName>
</protein>
<feature type="domain" description="IrrE N-terminal-like" evidence="1">
    <location>
        <begin position="40"/>
        <end position="167"/>
    </location>
</feature>
<sequence>MQLSQLIINTHSDYWEERAEKVLSHFSFSFADEIDMAMICKRYGIKLLPLDVHFYEGDVEDGLKAFSLPSSGRRGIIYIQPGLDPVEKKLILAEEFCHIYAHHTNQLTMDKSYIGKLEAQAKRMAAYLLMPGNFLNEVYLVAEDQAVCISDIADHFLVTEEFAQYRLQLAFGRKVDVLTSVGGKIGAVEWIK</sequence>
<accession>A0A235F9A6</accession>
<evidence type="ECO:0000259" key="1">
    <source>
        <dbReference type="Pfam" id="PF06114"/>
    </source>
</evidence>
<dbReference type="OrthoDB" id="1707128at2"/>
<evidence type="ECO:0000313" key="2">
    <source>
        <dbReference type="EMBL" id="OYD57900.1"/>
    </source>
</evidence>
<organism evidence="2 3">
    <name type="scientific">Fictibacillus aquaticus</name>
    <dbReference type="NCBI Taxonomy" id="2021314"/>
    <lineage>
        <taxon>Bacteria</taxon>
        <taxon>Bacillati</taxon>
        <taxon>Bacillota</taxon>
        <taxon>Bacilli</taxon>
        <taxon>Bacillales</taxon>
        <taxon>Fictibacillaceae</taxon>
        <taxon>Fictibacillus</taxon>
    </lineage>
</organism>
<proteinExistence type="predicted"/>
<keyword evidence="3" id="KW-1185">Reference proteome</keyword>
<reference evidence="2 3" key="1">
    <citation type="submission" date="2017-07" db="EMBL/GenBank/DDBJ databases">
        <title>Fictibacillus sp. nov. GDSW-R2A3 Genome sequencing and assembly.</title>
        <authorList>
            <person name="Mayilraj S."/>
        </authorList>
    </citation>
    <scope>NUCLEOTIDE SEQUENCE [LARGE SCALE GENOMIC DNA]</scope>
    <source>
        <strain evidence="2 3">GDSW-R2A3</strain>
    </source>
</reference>
<evidence type="ECO:0000313" key="3">
    <source>
        <dbReference type="Proteomes" id="UP000215059"/>
    </source>
</evidence>